<name>A0ACC3D6T7_9PEZI</name>
<proteinExistence type="predicted"/>
<sequence length="90" mass="9899">NVIGKGYNVLNDAAEATQTDAARQAKGTLTLNIWLSAAFDAAYAANPSSISRKFVVDPESLDMKVIERVEMFDFSSFWAQMMGPMVFVCK</sequence>
<reference evidence="1" key="1">
    <citation type="submission" date="2024-09" db="EMBL/GenBank/DDBJ databases">
        <title>Black Yeasts Isolated from many extreme environments.</title>
        <authorList>
            <person name="Coleine C."/>
            <person name="Stajich J.E."/>
            <person name="Selbmann L."/>
        </authorList>
    </citation>
    <scope>NUCLEOTIDE SEQUENCE</scope>
    <source>
        <strain evidence="1">CCFEE 5737</strain>
    </source>
</reference>
<organism evidence="1 2">
    <name type="scientific">Coniosporium uncinatum</name>
    <dbReference type="NCBI Taxonomy" id="93489"/>
    <lineage>
        <taxon>Eukaryota</taxon>
        <taxon>Fungi</taxon>
        <taxon>Dikarya</taxon>
        <taxon>Ascomycota</taxon>
        <taxon>Pezizomycotina</taxon>
        <taxon>Dothideomycetes</taxon>
        <taxon>Dothideomycetes incertae sedis</taxon>
        <taxon>Coniosporium</taxon>
    </lineage>
</organism>
<dbReference type="Proteomes" id="UP001186974">
    <property type="component" value="Unassembled WGS sequence"/>
</dbReference>
<evidence type="ECO:0000313" key="1">
    <source>
        <dbReference type="EMBL" id="KAK3062545.1"/>
    </source>
</evidence>
<keyword evidence="2" id="KW-1185">Reference proteome</keyword>
<feature type="non-terminal residue" evidence="1">
    <location>
        <position position="1"/>
    </location>
</feature>
<evidence type="ECO:0000313" key="2">
    <source>
        <dbReference type="Proteomes" id="UP001186974"/>
    </source>
</evidence>
<comment type="caution">
    <text evidence="1">The sequence shown here is derived from an EMBL/GenBank/DDBJ whole genome shotgun (WGS) entry which is preliminary data.</text>
</comment>
<dbReference type="EMBL" id="JAWDJW010007238">
    <property type="protein sequence ID" value="KAK3062545.1"/>
    <property type="molecule type" value="Genomic_DNA"/>
</dbReference>
<accession>A0ACC3D6T7</accession>
<gene>
    <name evidence="1" type="ORF">LTS18_003844</name>
</gene>
<protein>
    <submittedName>
        <fullName evidence="1">Uncharacterized protein</fullName>
    </submittedName>
</protein>